<dbReference type="Pfam" id="PF04432">
    <property type="entry name" value="FrhB_FdhB_C"/>
    <property type="match status" value="1"/>
</dbReference>
<reference evidence="2" key="1">
    <citation type="submission" date="2022-12" db="EMBL/GenBank/DDBJ databases">
        <title>Reference genome sequencing for broad-spectrum identification of bacterial and archaeal isolates by mass spectrometry.</title>
        <authorList>
            <person name="Sekiguchi Y."/>
            <person name="Tourlousse D.M."/>
        </authorList>
    </citation>
    <scope>NUCLEOTIDE SEQUENCE</scope>
    <source>
        <strain evidence="2">ASRB1</strain>
    </source>
</reference>
<name>A0A9W6FX38_9BACT</name>
<evidence type="ECO:0000313" key="2">
    <source>
        <dbReference type="EMBL" id="GLI36460.1"/>
    </source>
</evidence>
<comment type="caution">
    <text evidence="2">The sequence shown here is derived from an EMBL/GenBank/DDBJ whole genome shotgun (WGS) entry which is preliminary data.</text>
</comment>
<evidence type="ECO:0000259" key="1">
    <source>
        <dbReference type="Pfam" id="PF04432"/>
    </source>
</evidence>
<evidence type="ECO:0000313" key="3">
    <source>
        <dbReference type="Proteomes" id="UP001144372"/>
    </source>
</evidence>
<keyword evidence="3" id="KW-1185">Reference proteome</keyword>
<protein>
    <recommendedName>
        <fullName evidence="1">Coenzyme F420 hydrogenase/dehydrogenase beta subunit C-terminal domain-containing protein</fullName>
    </recommendedName>
</protein>
<sequence>MFKLKSCNFCDDVFSELADICFMDAWLPEYAEESAGTSLVITRSALAERIIREAGIKNGKCDLQEIPVEKVIESQSFVVITKREMLQHRLWVESKKGRIIPQKRVTPKKPHPLDWLHILNAEAIRSRSFMALSKQRASRDVGLAVFLKQMRKDLYLRKWLYRFNRENFKAGIKRRIDNVRKRIRPLLKP</sequence>
<dbReference type="AlphaFoldDB" id="A0A9W6FX38"/>
<organism evidence="2 3">
    <name type="scientific">Desulforhabdus amnigena</name>
    <dbReference type="NCBI Taxonomy" id="40218"/>
    <lineage>
        <taxon>Bacteria</taxon>
        <taxon>Pseudomonadati</taxon>
        <taxon>Thermodesulfobacteriota</taxon>
        <taxon>Syntrophobacteria</taxon>
        <taxon>Syntrophobacterales</taxon>
        <taxon>Syntrophobacteraceae</taxon>
        <taxon>Desulforhabdus</taxon>
    </lineage>
</organism>
<gene>
    <name evidence="2" type="ORF">DAMNIGENAA_38930</name>
</gene>
<feature type="domain" description="Coenzyme F420 hydrogenase/dehydrogenase beta subunit C-terminal" evidence="1">
    <location>
        <begin position="3"/>
        <end position="66"/>
    </location>
</feature>
<accession>A0A9W6FX38</accession>
<proteinExistence type="predicted"/>
<dbReference type="InterPro" id="IPR007525">
    <property type="entry name" value="FrhB_FdhB_C"/>
</dbReference>
<dbReference type="Proteomes" id="UP001144372">
    <property type="component" value="Unassembled WGS sequence"/>
</dbReference>
<dbReference type="EMBL" id="BSDR01000001">
    <property type="protein sequence ID" value="GLI36460.1"/>
    <property type="molecule type" value="Genomic_DNA"/>
</dbReference>